<name>A0A8S0ZHQ6_ARCPL</name>
<dbReference type="EMBL" id="CADEBD010000288">
    <property type="protein sequence ID" value="CAB3230828.1"/>
    <property type="molecule type" value="Genomic_DNA"/>
</dbReference>
<reference evidence="1 2" key="1">
    <citation type="submission" date="2020-04" db="EMBL/GenBank/DDBJ databases">
        <authorList>
            <person name="Wallbank WR R."/>
            <person name="Pardo Diaz C."/>
            <person name="Kozak K."/>
            <person name="Martin S."/>
            <person name="Jiggins C."/>
            <person name="Moest M."/>
            <person name="Warren A I."/>
            <person name="Byers J.R.P. K."/>
            <person name="Montejo-Kovacevich G."/>
            <person name="Yen C E."/>
        </authorList>
    </citation>
    <scope>NUCLEOTIDE SEQUENCE [LARGE SCALE GENOMIC DNA]</scope>
</reference>
<sequence>MFWFVTFRISVNPLTSSWRLQNSDVETRHARALPASLADCAPSAGTRLARGRAHKAHLPLSSIHPSSHRCIPT</sequence>
<comment type="caution">
    <text evidence="1">The sequence shown here is derived from an EMBL/GenBank/DDBJ whole genome shotgun (WGS) entry which is preliminary data.</text>
</comment>
<proteinExistence type="predicted"/>
<evidence type="ECO:0000313" key="2">
    <source>
        <dbReference type="Proteomes" id="UP000494256"/>
    </source>
</evidence>
<evidence type="ECO:0000313" key="1">
    <source>
        <dbReference type="EMBL" id="CAB3230828.1"/>
    </source>
</evidence>
<dbReference type="Proteomes" id="UP000494256">
    <property type="component" value="Unassembled WGS sequence"/>
</dbReference>
<dbReference type="OrthoDB" id="7446189at2759"/>
<dbReference type="AlphaFoldDB" id="A0A8S0ZHQ6"/>
<organism evidence="1 2">
    <name type="scientific">Arctia plantaginis</name>
    <name type="common">Wood tiger moth</name>
    <name type="synonym">Phalaena plantaginis</name>
    <dbReference type="NCBI Taxonomy" id="874455"/>
    <lineage>
        <taxon>Eukaryota</taxon>
        <taxon>Metazoa</taxon>
        <taxon>Ecdysozoa</taxon>
        <taxon>Arthropoda</taxon>
        <taxon>Hexapoda</taxon>
        <taxon>Insecta</taxon>
        <taxon>Pterygota</taxon>
        <taxon>Neoptera</taxon>
        <taxon>Endopterygota</taxon>
        <taxon>Lepidoptera</taxon>
        <taxon>Glossata</taxon>
        <taxon>Ditrysia</taxon>
        <taxon>Noctuoidea</taxon>
        <taxon>Erebidae</taxon>
        <taxon>Arctiinae</taxon>
        <taxon>Arctia</taxon>
    </lineage>
</organism>
<accession>A0A8S0ZHQ6</accession>
<gene>
    <name evidence="1" type="ORF">APLA_LOCUS4761</name>
</gene>
<protein>
    <submittedName>
        <fullName evidence="1">Uncharacterized protein</fullName>
    </submittedName>
</protein>